<accession>A0A1X6Y5C0</accession>
<keyword evidence="1" id="KW-0812">Transmembrane</keyword>
<evidence type="ECO:0000256" key="1">
    <source>
        <dbReference type="SAM" id="Phobius"/>
    </source>
</evidence>
<dbReference type="AlphaFoldDB" id="A0A1X6Y5C0"/>
<keyword evidence="3" id="KW-1185">Reference proteome</keyword>
<feature type="transmembrane region" description="Helical" evidence="1">
    <location>
        <begin position="20"/>
        <end position="42"/>
    </location>
</feature>
<keyword evidence="1" id="KW-1133">Transmembrane helix</keyword>
<dbReference type="EMBL" id="FWFK01000001">
    <property type="protein sequence ID" value="SLN10383.1"/>
    <property type="molecule type" value="Genomic_DNA"/>
</dbReference>
<keyword evidence="1" id="KW-0472">Membrane</keyword>
<gene>
    <name evidence="2" type="ORF">ROJ8625_00207</name>
</gene>
<reference evidence="2 3" key="1">
    <citation type="submission" date="2017-03" db="EMBL/GenBank/DDBJ databases">
        <authorList>
            <person name="Afonso C.L."/>
            <person name="Miller P.J."/>
            <person name="Scott M.A."/>
            <person name="Spackman E."/>
            <person name="Goraichik I."/>
            <person name="Dimitrov K.M."/>
            <person name="Suarez D.L."/>
            <person name="Swayne D.E."/>
        </authorList>
    </citation>
    <scope>NUCLEOTIDE SEQUENCE [LARGE SCALE GENOMIC DNA]</scope>
    <source>
        <strain evidence="2 3">CECT 8625</strain>
    </source>
</reference>
<evidence type="ECO:0000313" key="3">
    <source>
        <dbReference type="Proteomes" id="UP000193570"/>
    </source>
</evidence>
<evidence type="ECO:0000313" key="2">
    <source>
        <dbReference type="EMBL" id="SLN10383.1"/>
    </source>
</evidence>
<dbReference type="RefSeq" id="WP_200813262.1">
    <property type="nucleotide sequence ID" value="NZ_FWFK01000001.1"/>
</dbReference>
<proteinExistence type="predicted"/>
<dbReference type="Proteomes" id="UP000193570">
    <property type="component" value="Unassembled WGS sequence"/>
</dbReference>
<protein>
    <submittedName>
        <fullName evidence="2">Uncharacterized protein</fullName>
    </submittedName>
</protein>
<name>A0A1X6Y5C0_9RHOB</name>
<organism evidence="2 3">
    <name type="scientific">Roseivivax jejudonensis</name>
    <dbReference type="NCBI Taxonomy" id="1529041"/>
    <lineage>
        <taxon>Bacteria</taxon>
        <taxon>Pseudomonadati</taxon>
        <taxon>Pseudomonadota</taxon>
        <taxon>Alphaproteobacteria</taxon>
        <taxon>Rhodobacterales</taxon>
        <taxon>Roseobacteraceae</taxon>
        <taxon>Roseivivax</taxon>
    </lineage>
</organism>
<sequence>MSERPFFVGYLGLPRGLRFMTLALAVSLLIGGGLLATVIARAKDDPGPGTFRFDYGRQTVTGIVALTPTPILHVTKGSEHIEAGRTLMLSGQGKNGALLRARALEGRLANASGILLTRGDLDMMQLVCGEAGLGPADGDAPMAPEPEDLGRWELAGEICDGKCAAGAMRPGTGIAHKACASLCILNGLPPVFISTRPIEGETFLLIAGTPEDPMPPELYDWVAEYVALKGQIVRHGDLLVLDIDTATLERTP</sequence>